<evidence type="ECO:0000313" key="5">
    <source>
        <dbReference type="EMBL" id="KAK2600634.1"/>
    </source>
</evidence>
<dbReference type="GO" id="GO:0008194">
    <property type="term" value="F:UDP-glycosyltransferase activity"/>
    <property type="evidence" value="ECO:0007669"/>
    <property type="project" value="InterPro"/>
</dbReference>
<keyword evidence="6" id="KW-1185">Reference proteome</keyword>
<dbReference type="InterPro" id="IPR010610">
    <property type="entry name" value="EryCIII-like_C"/>
</dbReference>
<keyword evidence="3" id="KW-0812">Transmembrane</keyword>
<evidence type="ECO:0000259" key="4">
    <source>
        <dbReference type="Pfam" id="PF06722"/>
    </source>
</evidence>
<organism evidence="5 6">
    <name type="scientific">Phomopsis amygdali</name>
    <name type="common">Fusicoccum amygdali</name>
    <dbReference type="NCBI Taxonomy" id="1214568"/>
    <lineage>
        <taxon>Eukaryota</taxon>
        <taxon>Fungi</taxon>
        <taxon>Dikarya</taxon>
        <taxon>Ascomycota</taxon>
        <taxon>Pezizomycotina</taxon>
        <taxon>Sordariomycetes</taxon>
        <taxon>Sordariomycetidae</taxon>
        <taxon>Diaporthales</taxon>
        <taxon>Diaporthaceae</taxon>
        <taxon>Diaporthe</taxon>
    </lineage>
</organism>
<evidence type="ECO:0000256" key="3">
    <source>
        <dbReference type="SAM" id="Phobius"/>
    </source>
</evidence>
<gene>
    <name evidence="5" type="ORF">N8I77_010155</name>
</gene>
<protein>
    <recommendedName>
        <fullName evidence="4">Erythromycin biosynthesis protein CIII-like C-terminal domain-containing protein</fullName>
    </recommendedName>
</protein>
<dbReference type="GO" id="GO:0016758">
    <property type="term" value="F:hexosyltransferase activity"/>
    <property type="evidence" value="ECO:0007669"/>
    <property type="project" value="UniProtKB-ARBA"/>
</dbReference>
<dbReference type="Pfam" id="PF06722">
    <property type="entry name" value="EryCIII-like_C"/>
    <property type="match status" value="1"/>
</dbReference>
<keyword evidence="2" id="KW-0808">Transferase</keyword>
<dbReference type="InterPro" id="IPR002213">
    <property type="entry name" value="UDP_glucos_trans"/>
</dbReference>
<evidence type="ECO:0000313" key="6">
    <source>
        <dbReference type="Proteomes" id="UP001265746"/>
    </source>
</evidence>
<dbReference type="PANTHER" id="PTHR48043:SF145">
    <property type="entry name" value="FI06409P-RELATED"/>
    <property type="match status" value="1"/>
</dbReference>
<keyword evidence="3" id="KW-1133">Transmembrane helix</keyword>
<dbReference type="AlphaFoldDB" id="A0AAD9S6E2"/>
<feature type="domain" description="Erythromycin biosynthesis protein CIII-like C-terminal" evidence="4">
    <location>
        <begin position="360"/>
        <end position="466"/>
    </location>
</feature>
<comment type="caution">
    <text evidence="5">The sequence shown here is derived from an EMBL/GenBank/DDBJ whole genome shotgun (WGS) entry which is preliminary data.</text>
</comment>
<dbReference type="InterPro" id="IPR050271">
    <property type="entry name" value="UDP-glycosyltransferase"/>
</dbReference>
<dbReference type="PANTHER" id="PTHR48043">
    <property type="entry name" value="EG:EG0003.4 PROTEIN-RELATED"/>
    <property type="match status" value="1"/>
</dbReference>
<name>A0AAD9S6E2_PHOAM</name>
<feature type="transmembrane region" description="Helical" evidence="3">
    <location>
        <begin position="12"/>
        <end position="30"/>
    </location>
</feature>
<dbReference type="CDD" id="cd03784">
    <property type="entry name" value="GT1_Gtf-like"/>
    <property type="match status" value="1"/>
</dbReference>
<evidence type="ECO:0000256" key="2">
    <source>
        <dbReference type="ARBA" id="ARBA00022679"/>
    </source>
</evidence>
<reference evidence="5" key="1">
    <citation type="submission" date="2023-06" db="EMBL/GenBank/DDBJ databases">
        <authorList>
            <person name="Noh H."/>
        </authorList>
    </citation>
    <scope>NUCLEOTIDE SEQUENCE</scope>
    <source>
        <strain evidence="5">DUCC20226</strain>
    </source>
</reference>
<dbReference type="Gene3D" id="3.40.50.2000">
    <property type="entry name" value="Glycogen Phosphorylase B"/>
    <property type="match status" value="2"/>
</dbReference>
<dbReference type="Proteomes" id="UP001265746">
    <property type="component" value="Unassembled WGS sequence"/>
</dbReference>
<dbReference type="SUPFAM" id="SSF53756">
    <property type="entry name" value="UDP-Glycosyltransferase/glycogen phosphorylase"/>
    <property type="match status" value="1"/>
</dbReference>
<evidence type="ECO:0000256" key="1">
    <source>
        <dbReference type="ARBA" id="ARBA00022676"/>
    </source>
</evidence>
<accession>A0AAD9S6E2</accession>
<proteinExistence type="predicted"/>
<keyword evidence="1" id="KW-0328">Glycosyltransferase</keyword>
<sequence length="484" mass="53009">MENLEDQGKKPAILAIAGAAVGHFMPVLHITQHLISRGFDVTILQASYFKPQIEAIGAHFLALEKECDWCQYDLALAGSPEGKFPERLQLEPGLETLAYDLEHIFMPYIPAQARSIRKAVDHIRERTGRTGAHEVVILAENSILGILPLRLVSDAKIAESKVPPVLGLNVVPLTFESVDVGPFGTGLPPDSTPSGRTRNQMLHGLIRNFVLKNALKAMRRYMIEAGAEEEWVPKPGTEYMGFNITYHPRVYDKVLQMCGPQVEFPRSDLPSHIQFAGGLGRKAIPKDYQYPEWWQDIIANASLSPDDPRKKSIIVVSQGTFANNFNDLILPTVAGMKDQNNILTVAILGKKGAVLKLGQHGLTELPSNARVADFLLYDAILPYADVWVQNGGYGGFQHGIANAVPTVLAGVTEDKPEIAARATWAGVGISLGTGSPTPEQVLKGVNEVLGNEKYKLRCEELSKAMAEYDPLGRIEKELLALANK</sequence>
<dbReference type="EMBL" id="JAUJFL010000006">
    <property type="protein sequence ID" value="KAK2600634.1"/>
    <property type="molecule type" value="Genomic_DNA"/>
</dbReference>
<keyword evidence="3" id="KW-0472">Membrane</keyword>